<gene>
    <name evidence="1" type="ORF">PUT78_09830</name>
</gene>
<dbReference type="RefSeq" id="WP_274352088.1">
    <property type="nucleotide sequence ID" value="NZ_JAQZSM010000007.1"/>
</dbReference>
<dbReference type="EMBL" id="JAQZSM010000007">
    <property type="protein sequence ID" value="MDD7971404.1"/>
    <property type="molecule type" value="Genomic_DNA"/>
</dbReference>
<accession>A0ABT5T8V9</accession>
<protein>
    <submittedName>
        <fullName evidence="1">Uncharacterized protein</fullName>
    </submittedName>
</protein>
<evidence type="ECO:0000313" key="2">
    <source>
        <dbReference type="Proteomes" id="UP001431784"/>
    </source>
</evidence>
<evidence type="ECO:0000313" key="1">
    <source>
        <dbReference type="EMBL" id="MDD7971404.1"/>
    </source>
</evidence>
<sequence length="67" mass="7408">MSNTFPFGNDLNQAESWLGHMNAKSLNWRVYYDGGLSLICGYHSFIFLGLDSLTIGIANLLAEIPSL</sequence>
<name>A0ABT5T8V9_9RHOB</name>
<dbReference type="Proteomes" id="UP001431784">
    <property type="component" value="Unassembled WGS sequence"/>
</dbReference>
<proteinExistence type="predicted"/>
<comment type="caution">
    <text evidence="1">The sequence shown here is derived from an EMBL/GenBank/DDBJ whole genome shotgun (WGS) entry which is preliminary data.</text>
</comment>
<organism evidence="1 2">
    <name type="scientific">Roseinatronobacter alkalisoli</name>
    <dbReference type="NCBI Taxonomy" id="3028235"/>
    <lineage>
        <taxon>Bacteria</taxon>
        <taxon>Pseudomonadati</taxon>
        <taxon>Pseudomonadota</taxon>
        <taxon>Alphaproteobacteria</taxon>
        <taxon>Rhodobacterales</taxon>
        <taxon>Paracoccaceae</taxon>
        <taxon>Roseinatronobacter</taxon>
    </lineage>
</organism>
<reference evidence="1" key="1">
    <citation type="submission" date="2023-02" db="EMBL/GenBank/DDBJ databases">
        <title>Description of Roseinatronobacter alkalisoli sp. nov., an alkaliphilic bacerium isolated from soda soil.</title>
        <authorList>
            <person name="Wei W."/>
        </authorList>
    </citation>
    <scope>NUCLEOTIDE SEQUENCE</scope>
    <source>
        <strain evidence="1">HJB301</strain>
    </source>
</reference>
<keyword evidence="2" id="KW-1185">Reference proteome</keyword>